<evidence type="ECO:0000313" key="1">
    <source>
        <dbReference type="EMBL" id="KAI0046041.1"/>
    </source>
</evidence>
<comment type="caution">
    <text evidence="1">The sequence shown here is derived from an EMBL/GenBank/DDBJ whole genome shotgun (WGS) entry which is preliminary data.</text>
</comment>
<gene>
    <name evidence="1" type="ORF">FA95DRAFT_1424958</name>
</gene>
<proteinExistence type="predicted"/>
<reference evidence="1" key="1">
    <citation type="submission" date="2021-02" db="EMBL/GenBank/DDBJ databases">
        <authorList>
            <consortium name="DOE Joint Genome Institute"/>
            <person name="Ahrendt S."/>
            <person name="Looney B.P."/>
            <person name="Miyauchi S."/>
            <person name="Morin E."/>
            <person name="Drula E."/>
            <person name="Courty P.E."/>
            <person name="Chicoki N."/>
            <person name="Fauchery L."/>
            <person name="Kohler A."/>
            <person name="Kuo A."/>
            <person name="Labutti K."/>
            <person name="Pangilinan J."/>
            <person name="Lipzen A."/>
            <person name="Riley R."/>
            <person name="Andreopoulos W."/>
            <person name="He G."/>
            <person name="Johnson J."/>
            <person name="Barry K.W."/>
            <person name="Grigoriev I.V."/>
            <person name="Nagy L."/>
            <person name="Hibbett D."/>
            <person name="Henrissat B."/>
            <person name="Matheny P.B."/>
            <person name="Labbe J."/>
            <person name="Martin F."/>
        </authorList>
    </citation>
    <scope>NUCLEOTIDE SEQUENCE</scope>
    <source>
        <strain evidence="1">FP105234-sp</strain>
    </source>
</reference>
<sequence length="185" mass="19998">MCRFHYMLQGLETAHVANFPMKACPANAEPPHCAAQPSEHAAPPDSPRHAARRPVPHFRTPGASPSCARAAVVRGVGARGCCYAGPALKPPRSPAERGRSADRSDPRALRGRPGRHAICECRGQVADGRDCAIISLLPSKSSLPFVPLVPPRRRGQFRPSPSFVFGPSLLHYHSILYILWTSTSV</sequence>
<dbReference type="Proteomes" id="UP000814033">
    <property type="component" value="Unassembled WGS sequence"/>
</dbReference>
<dbReference type="EMBL" id="MU275936">
    <property type="protein sequence ID" value="KAI0046041.1"/>
    <property type="molecule type" value="Genomic_DNA"/>
</dbReference>
<evidence type="ECO:0000313" key="2">
    <source>
        <dbReference type="Proteomes" id="UP000814033"/>
    </source>
</evidence>
<protein>
    <submittedName>
        <fullName evidence="1">Uncharacterized protein</fullName>
    </submittedName>
</protein>
<organism evidence="1 2">
    <name type="scientific">Auriscalpium vulgare</name>
    <dbReference type="NCBI Taxonomy" id="40419"/>
    <lineage>
        <taxon>Eukaryota</taxon>
        <taxon>Fungi</taxon>
        <taxon>Dikarya</taxon>
        <taxon>Basidiomycota</taxon>
        <taxon>Agaricomycotina</taxon>
        <taxon>Agaricomycetes</taxon>
        <taxon>Russulales</taxon>
        <taxon>Auriscalpiaceae</taxon>
        <taxon>Auriscalpium</taxon>
    </lineage>
</organism>
<keyword evidence="2" id="KW-1185">Reference proteome</keyword>
<reference evidence="1" key="2">
    <citation type="journal article" date="2022" name="New Phytol.">
        <title>Evolutionary transition to the ectomycorrhizal habit in the genomes of a hyperdiverse lineage of mushroom-forming fungi.</title>
        <authorList>
            <person name="Looney B."/>
            <person name="Miyauchi S."/>
            <person name="Morin E."/>
            <person name="Drula E."/>
            <person name="Courty P.E."/>
            <person name="Kohler A."/>
            <person name="Kuo A."/>
            <person name="LaButti K."/>
            <person name="Pangilinan J."/>
            <person name="Lipzen A."/>
            <person name="Riley R."/>
            <person name="Andreopoulos W."/>
            <person name="He G."/>
            <person name="Johnson J."/>
            <person name="Nolan M."/>
            <person name="Tritt A."/>
            <person name="Barry K.W."/>
            <person name="Grigoriev I.V."/>
            <person name="Nagy L.G."/>
            <person name="Hibbett D."/>
            <person name="Henrissat B."/>
            <person name="Matheny P.B."/>
            <person name="Labbe J."/>
            <person name="Martin F.M."/>
        </authorList>
    </citation>
    <scope>NUCLEOTIDE SEQUENCE</scope>
    <source>
        <strain evidence="1">FP105234-sp</strain>
    </source>
</reference>
<name>A0ACB8RQQ1_9AGAM</name>
<accession>A0ACB8RQQ1</accession>